<dbReference type="Pfam" id="PF08812">
    <property type="entry name" value="YtxC"/>
    <property type="match status" value="1"/>
</dbReference>
<dbReference type="EMBL" id="JBBAXC010000001">
    <property type="protein sequence ID" value="MEI5905505.1"/>
    <property type="molecule type" value="Genomic_DNA"/>
</dbReference>
<sequence>MFEILFKQESDGEYLQQCLKMHGISSGLHKTTFQNQLFYQVSFKEAVMGKIQDVVKELIINKKRKEWASYYLFDYFYYDDEGEHEHVLQIVLEMFLGEREELVSLLNQWDEDSFIQGAIEGLIGGNGPISFDSFVKFRLKEYQNRIIQYVEIAIDEYKMEQDYQMFIQTLREYIFEKEGKIKSVHVYLLDHKSIFYSDELKEMKRDELISKLDKRLFINHPLYIDSVTIAPLLSLAPKKIYLYTSKEENGLVRTIKNIFEERVEILPGPYLLEKLKESTKDVVNE</sequence>
<evidence type="ECO:0000313" key="2">
    <source>
        <dbReference type="Proteomes" id="UP001312865"/>
    </source>
</evidence>
<accession>A0ABU8H8B3</accession>
<organism evidence="1 2">
    <name type="scientific">Bacillus spongiae</name>
    <dbReference type="NCBI Taxonomy" id="2683610"/>
    <lineage>
        <taxon>Bacteria</taxon>
        <taxon>Bacillati</taxon>
        <taxon>Bacillota</taxon>
        <taxon>Bacilli</taxon>
        <taxon>Bacillales</taxon>
        <taxon>Bacillaceae</taxon>
        <taxon>Bacillus</taxon>
    </lineage>
</organism>
<comment type="caution">
    <text evidence="1">The sequence shown here is derived from an EMBL/GenBank/DDBJ whole genome shotgun (WGS) entry which is preliminary data.</text>
</comment>
<dbReference type="RefSeq" id="WP_336584925.1">
    <property type="nucleotide sequence ID" value="NZ_JBBAXC010000001.1"/>
</dbReference>
<protein>
    <submittedName>
        <fullName evidence="1">Sporulation protein YtxC</fullName>
    </submittedName>
</protein>
<keyword evidence="2" id="KW-1185">Reference proteome</keyword>
<reference evidence="1 2" key="1">
    <citation type="journal article" date="2018" name="J. Microbiol.">
        <title>Bacillus spongiae sp. nov., isolated from sponge of Jeju Island.</title>
        <authorList>
            <person name="Lee G.E."/>
            <person name="Im W.T."/>
            <person name="Park J.S."/>
        </authorList>
    </citation>
    <scope>NUCLEOTIDE SEQUENCE [LARGE SCALE GENOMIC DNA]</scope>
    <source>
        <strain evidence="1 2">135PIL107-10</strain>
    </source>
</reference>
<gene>
    <name evidence="1" type="ORF">WAK64_00305</name>
</gene>
<proteinExistence type="predicted"/>
<dbReference type="InterPro" id="IPR014199">
    <property type="entry name" value="Spore_YtxC"/>
</dbReference>
<name>A0ABU8H8B3_9BACI</name>
<dbReference type="Proteomes" id="UP001312865">
    <property type="component" value="Unassembled WGS sequence"/>
</dbReference>
<evidence type="ECO:0000313" key="1">
    <source>
        <dbReference type="EMBL" id="MEI5905505.1"/>
    </source>
</evidence>